<proteinExistence type="inferred from homology"/>
<accession>A0ABP2Z380</accession>
<dbReference type="InterPro" id="IPR053585">
    <property type="entry name" value="3-beta-HSD-like"/>
</dbReference>
<evidence type="ECO:0000313" key="4">
    <source>
        <dbReference type="EMBL" id="ESE40941.1"/>
    </source>
</evidence>
<dbReference type="EMBL" id="AXZL01000068">
    <property type="protein sequence ID" value="ESE40941.1"/>
    <property type="molecule type" value="Genomic_DNA"/>
</dbReference>
<dbReference type="InterPro" id="IPR002225">
    <property type="entry name" value="3Beta_OHSteriod_DH/Estase"/>
</dbReference>
<dbReference type="PANTHER" id="PTHR43245">
    <property type="entry name" value="BIFUNCTIONAL POLYMYXIN RESISTANCE PROTEIN ARNA"/>
    <property type="match status" value="1"/>
</dbReference>
<reference evidence="4 5" key="1">
    <citation type="journal article" date="2013" name="Genome Announc.">
        <title>Draft Genome Sequence of Shewanella decolorationis S12, a Dye-Degrading Bacterium Isolated from a Wastewater Treatment Plant.</title>
        <authorList>
            <person name="Xu M."/>
            <person name="Fang Y."/>
            <person name="Liu J."/>
            <person name="Chen X."/>
            <person name="Sun G."/>
            <person name="Guo J."/>
            <person name="Hua Z."/>
            <person name="Tu Q."/>
            <person name="Wu L."/>
            <person name="Zhou J."/>
            <person name="Liu X."/>
        </authorList>
    </citation>
    <scope>NUCLEOTIDE SEQUENCE [LARGE SCALE GENOMIC DNA]</scope>
    <source>
        <strain evidence="4 5">S12</strain>
    </source>
</reference>
<dbReference type="Proteomes" id="UP000017548">
    <property type="component" value="Unassembled WGS sequence"/>
</dbReference>
<keyword evidence="4" id="KW-0413">Isomerase</keyword>
<keyword evidence="2" id="KW-0560">Oxidoreductase</keyword>
<dbReference type="InterPro" id="IPR036291">
    <property type="entry name" value="NAD(P)-bd_dom_sf"/>
</dbReference>
<sequence length="404" mass="43682">MARFAASGALLHLINELNTKMTLTVTECDMTDNPAVHQADAMPTGRLDNLAQTDFEPREQAALYALAAKVSHAFVTGAGGFLGKAICLRLVAAGIKVTGFARGHYPELEALGVTMVQGDLANPEQVKQAMQGCDIVFHVASKAGVWGDRDSYFCPNVKGAANVIAACKALKISKLVYTSTPSVTFAGEDESGIDESTPYASRFLNYYAHSKAIAEKMMLDANQISSTASAYALKTVALRPHLIWGPNDPHLVPRVLARGRLGKLKLVGREDKLVDTIYIDNAAYAHILAAIELCQVSPKCQGKAYFVSNDEPVTMAKMLNLILACDGLPPVTARVPQTLAYVAGAVLETAYRLLNKQEEPIMTRFVAKQLSCSHYFDISAAKRDFGYHALVSIEEGMKRLKASL</sequence>
<organism evidence="4 5">
    <name type="scientific">Shewanella decolorationis S12</name>
    <dbReference type="NCBI Taxonomy" id="1353536"/>
    <lineage>
        <taxon>Bacteria</taxon>
        <taxon>Pseudomonadati</taxon>
        <taxon>Pseudomonadota</taxon>
        <taxon>Gammaproteobacteria</taxon>
        <taxon>Alteromonadales</taxon>
        <taxon>Shewanellaceae</taxon>
        <taxon>Shewanella</taxon>
    </lineage>
</organism>
<dbReference type="PANTHER" id="PTHR43245:SF51">
    <property type="entry name" value="SHORT CHAIN DEHYDROGENASE_REDUCTASE FAMILY 42E, MEMBER 2"/>
    <property type="match status" value="1"/>
</dbReference>
<evidence type="ECO:0000256" key="2">
    <source>
        <dbReference type="ARBA" id="ARBA00023002"/>
    </source>
</evidence>
<dbReference type="InterPro" id="IPR050177">
    <property type="entry name" value="Lipid_A_modif_metabolic_enz"/>
</dbReference>
<evidence type="ECO:0000259" key="3">
    <source>
        <dbReference type="Pfam" id="PF01073"/>
    </source>
</evidence>
<dbReference type="Pfam" id="PF01073">
    <property type="entry name" value="3Beta_HSD"/>
    <property type="match status" value="1"/>
</dbReference>
<comment type="caution">
    <text evidence="4">The sequence shown here is derived from an EMBL/GenBank/DDBJ whole genome shotgun (WGS) entry which is preliminary data.</text>
</comment>
<dbReference type="SUPFAM" id="SSF51735">
    <property type="entry name" value="NAD(P)-binding Rossmann-fold domains"/>
    <property type="match status" value="1"/>
</dbReference>
<evidence type="ECO:0000256" key="1">
    <source>
        <dbReference type="ARBA" id="ARBA00009219"/>
    </source>
</evidence>
<keyword evidence="5" id="KW-1185">Reference proteome</keyword>
<evidence type="ECO:0000313" key="5">
    <source>
        <dbReference type="Proteomes" id="UP000017548"/>
    </source>
</evidence>
<dbReference type="NCBIfam" id="NF042423">
    <property type="entry name" value="oxyalk_red_Shew"/>
    <property type="match status" value="1"/>
</dbReference>
<feature type="domain" description="3-beta hydroxysteroid dehydrogenase/isomerase" evidence="3">
    <location>
        <begin position="75"/>
        <end position="323"/>
    </location>
</feature>
<dbReference type="GO" id="GO:0016853">
    <property type="term" value="F:isomerase activity"/>
    <property type="evidence" value="ECO:0007669"/>
    <property type="project" value="UniProtKB-KW"/>
</dbReference>
<dbReference type="Gene3D" id="3.40.50.720">
    <property type="entry name" value="NAD(P)-binding Rossmann-like Domain"/>
    <property type="match status" value="1"/>
</dbReference>
<gene>
    <name evidence="4" type="ORF">SHD_2498</name>
</gene>
<comment type="similarity">
    <text evidence="1">Belongs to the 3-beta-HSD family.</text>
</comment>
<protein>
    <submittedName>
        <fullName evidence="4">3-beta hydroxysteroid dehydrogenase isomerase</fullName>
    </submittedName>
</protein>
<name>A0ABP2Z380_9GAMM</name>